<evidence type="ECO:0000313" key="3">
    <source>
        <dbReference type="Proteomes" id="UP000077266"/>
    </source>
</evidence>
<proteinExistence type="predicted"/>
<dbReference type="AlphaFoldDB" id="A0A165IMG7"/>
<name>A0A165IMG7_EXIGL</name>
<dbReference type="Gene3D" id="3.30.420.10">
    <property type="entry name" value="Ribonuclease H-like superfamily/Ribonuclease H"/>
    <property type="match status" value="1"/>
</dbReference>
<gene>
    <name evidence="2" type="ORF">EXIGLDRAFT_598169</name>
</gene>
<dbReference type="CDD" id="cd06222">
    <property type="entry name" value="RNase_H_like"/>
    <property type="match status" value="1"/>
</dbReference>
<accession>A0A165IMG7</accession>
<keyword evidence="3" id="KW-1185">Reference proteome</keyword>
<dbReference type="Proteomes" id="UP000077266">
    <property type="component" value="Unassembled WGS sequence"/>
</dbReference>
<dbReference type="InterPro" id="IPR044730">
    <property type="entry name" value="RNase_H-like_dom_plant"/>
</dbReference>
<feature type="non-terminal residue" evidence="2">
    <location>
        <position position="128"/>
    </location>
</feature>
<feature type="domain" description="RNase H type-1" evidence="1">
    <location>
        <begin position="27"/>
        <end position="103"/>
    </location>
</feature>
<dbReference type="EMBL" id="KV425987">
    <property type="protein sequence ID" value="KZV93603.1"/>
    <property type="molecule type" value="Genomic_DNA"/>
</dbReference>
<protein>
    <recommendedName>
        <fullName evidence="1">RNase H type-1 domain-containing protein</fullName>
    </recommendedName>
</protein>
<dbReference type="STRING" id="1314781.A0A165IMG7"/>
<dbReference type="OrthoDB" id="3249498at2759"/>
<dbReference type="GO" id="GO:0004523">
    <property type="term" value="F:RNA-DNA hybrid ribonuclease activity"/>
    <property type="evidence" value="ECO:0007669"/>
    <property type="project" value="InterPro"/>
</dbReference>
<dbReference type="GO" id="GO:0003676">
    <property type="term" value="F:nucleic acid binding"/>
    <property type="evidence" value="ECO:0007669"/>
    <property type="project" value="InterPro"/>
</dbReference>
<dbReference type="InParanoid" id="A0A165IMG7"/>
<dbReference type="InterPro" id="IPR012337">
    <property type="entry name" value="RNaseH-like_sf"/>
</dbReference>
<dbReference type="Pfam" id="PF13456">
    <property type="entry name" value="RVT_3"/>
    <property type="match status" value="1"/>
</dbReference>
<evidence type="ECO:0000259" key="1">
    <source>
        <dbReference type="Pfam" id="PF13456"/>
    </source>
</evidence>
<sequence length="128" mass="13818">LGYWCPAKKLGFAAVHADHNIIRNESLCVLSALQWAASQSPKPARIAIYTDSQVSVDLFDSLKADLPYNQILLAAVEIMLSQNVSARVYHISGTRNAVADALSRGRLDLAAQLSPGLVITSFQPPDIS</sequence>
<dbReference type="InterPro" id="IPR036397">
    <property type="entry name" value="RNaseH_sf"/>
</dbReference>
<reference evidence="2 3" key="1">
    <citation type="journal article" date="2016" name="Mol. Biol. Evol.">
        <title>Comparative Genomics of Early-Diverging Mushroom-Forming Fungi Provides Insights into the Origins of Lignocellulose Decay Capabilities.</title>
        <authorList>
            <person name="Nagy L.G."/>
            <person name="Riley R."/>
            <person name="Tritt A."/>
            <person name="Adam C."/>
            <person name="Daum C."/>
            <person name="Floudas D."/>
            <person name="Sun H."/>
            <person name="Yadav J.S."/>
            <person name="Pangilinan J."/>
            <person name="Larsson K.H."/>
            <person name="Matsuura K."/>
            <person name="Barry K."/>
            <person name="Labutti K."/>
            <person name="Kuo R."/>
            <person name="Ohm R.A."/>
            <person name="Bhattacharya S.S."/>
            <person name="Shirouzu T."/>
            <person name="Yoshinaga Y."/>
            <person name="Martin F.M."/>
            <person name="Grigoriev I.V."/>
            <person name="Hibbett D.S."/>
        </authorList>
    </citation>
    <scope>NUCLEOTIDE SEQUENCE [LARGE SCALE GENOMIC DNA]</scope>
    <source>
        <strain evidence="2 3">HHB12029</strain>
    </source>
</reference>
<dbReference type="InterPro" id="IPR002156">
    <property type="entry name" value="RNaseH_domain"/>
</dbReference>
<dbReference type="SUPFAM" id="SSF53098">
    <property type="entry name" value="Ribonuclease H-like"/>
    <property type="match status" value="1"/>
</dbReference>
<organism evidence="2 3">
    <name type="scientific">Exidia glandulosa HHB12029</name>
    <dbReference type="NCBI Taxonomy" id="1314781"/>
    <lineage>
        <taxon>Eukaryota</taxon>
        <taxon>Fungi</taxon>
        <taxon>Dikarya</taxon>
        <taxon>Basidiomycota</taxon>
        <taxon>Agaricomycotina</taxon>
        <taxon>Agaricomycetes</taxon>
        <taxon>Auriculariales</taxon>
        <taxon>Exidiaceae</taxon>
        <taxon>Exidia</taxon>
    </lineage>
</organism>
<feature type="non-terminal residue" evidence="2">
    <location>
        <position position="1"/>
    </location>
</feature>
<evidence type="ECO:0000313" key="2">
    <source>
        <dbReference type="EMBL" id="KZV93603.1"/>
    </source>
</evidence>